<accession>A0A7W6GNA7</accession>
<dbReference type="Proteomes" id="UP000552757">
    <property type="component" value="Unassembled WGS sequence"/>
</dbReference>
<name>A0A7W6GNA7_9SPHN</name>
<evidence type="ECO:0000313" key="1">
    <source>
        <dbReference type="EMBL" id="MBB3981108.1"/>
    </source>
</evidence>
<gene>
    <name evidence="1" type="ORF">GGR44_000739</name>
</gene>
<sequence length="106" mass="11815">MQAPTPILEAIALRKCMMATYNKMVVKLAPHILYTRHDEMFIDAVTVEREGRPPRELKLGVFKVAGLNDVSVVDEHFEYMGGLYDPSDAKYKGVTLFAVEPESAAA</sequence>
<evidence type="ECO:0008006" key="3">
    <source>
        <dbReference type="Google" id="ProtNLM"/>
    </source>
</evidence>
<evidence type="ECO:0000313" key="2">
    <source>
        <dbReference type="Proteomes" id="UP000552757"/>
    </source>
</evidence>
<organism evidence="1 2">
    <name type="scientific">Sphingobium fontiphilum</name>
    <dbReference type="NCBI Taxonomy" id="944425"/>
    <lineage>
        <taxon>Bacteria</taxon>
        <taxon>Pseudomonadati</taxon>
        <taxon>Pseudomonadota</taxon>
        <taxon>Alphaproteobacteria</taxon>
        <taxon>Sphingomonadales</taxon>
        <taxon>Sphingomonadaceae</taxon>
        <taxon>Sphingobium</taxon>
    </lineage>
</organism>
<dbReference type="EMBL" id="JACIEB010000001">
    <property type="protein sequence ID" value="MBB3981108.1"/>
    <property type="molecule type" value="Genomic_DNA"/>
</dbReference>
<dbReference type="AlphaFoldDB" id="A0A7W6GNA7"/>
<dbReference type="RefSeq" id="WP_183954064.1">
    <property type="nucleotide sequence ID" value="NZ_JACIEB010000001.1"/>
</dbReference>
<comment type="caution">
    <text evidence="1">The sequence shown here is derived from an EMBL/GenBank/DDBJ whole genome shotgun (WGS) entry which is preliminary data.</text>
</comment>
<reference evidence="1 2" key="1">
    <citation type="submission" date="2020-08" db="EMBL/GenBank/DDBJ databases">
        <title>Genomic Encyclopedia of Type Strains, Phase IV (KMG-IV): sequencing the most valuable type-strain genomes for metagenomic binning, comparative biology and taxonomic classification.</title>
        <authorList>
            <person name="Goeker M."/>
        </authorList>
    </citation>
    <scope>NUCLEOTIDE SEQUENCE [LARGE SCALE GENOMIC DNA]</scope>
    <source>
        <strain evidence="1 2">DSM 29348</strain>
    </source>
</reference>
<protein>
    <recommendedName>
        <fullName evidence="3">WYL domain-containing protein</fullName>
    </recommendedName>
</protein>
<proteinExistence type="predicted"/>
<keyword evidence="2" id="KW-1185">Reference proteome</keyword>